<protein>
    <submittedName>
        <fullName evidence="2">LPS-assembly lipoprotein</fullName>
    </submittedName>
</protein>
<reference evidence="2 3" key="1">
    <citation type="submission" date="2016-10" db="EMBL/GenBank/DDBJ databases">
        <authorList>
            <person name="de Groot N.N."/>
        </authorList>
    </citation>
    <scope>NUCLEOTIDE SEQUENCE [LARGE SCALE GENOMIC DNA]</scope>
    <source>
        <strain evidence="2 3">DSM 16199</strain>
    </source>
</reference>
<sequence length="161" mass="16478">MLYKLASRRAVLLALMAVGACGFTPALAPGGDMLKLRNTVAVSAPDTIAGFAIRSRLIDRLGRATAPIATLSVNVEEALDVAAQSQSGATLRYNVVGAAGWQLTAADGTVWGSGQVDGFTSYAATGSTVATQSAATDAVGRLMIILGDKVVAQLMLLDLPQ</sequence>
<dbReference type="RefSeq" id="WP_139222583.1">
    <property type="nucleotide sequence ID" value="NZ_FOTF01000004.1"/>
</dbReference>
<dbReference type="STRING" id="195913.SAMN04488004_10439"/>
<dbReference type="PROSITE" id="PS51257">
    <property type="entry name" value="PROKAR_LIPOPROTEIN"/>
    <property type="match status" value="1"/>
</dbReference>
<dbReference type="Pfam" id="PF04390">
    <property type="entry name" value="LptE"/>
    <property type="match status" value="1"/>
</dbReference>
<dbReference type="EMBL" id="FOTF01000004">
    <property type="protein sequence ID" value="SFK91016.1"/>
    <property type="molecule type" value="Genomic_DNA"/>
</dbReference>
<feature type="chain" id="PRO_5011790717" evidence="1">
    <location>
        <begin position="29"/>
        <end position="161"/>
    </location>
</feature>
<evidence type="ECO:0000313" key="2">
    <source>
        <dbReference type="EMBL" id="SFK91016.1"/>
    </source>
</evidence>
<dbReference type="Proteomes" id="UP000199550">
    <property type="component" value="Unassembled WGS sequence"/>
</dbReference>
<accession>A0A1I4DFX7</accession>
<dbReference type="GO" id="GO:0043165">
    <property type="term" value="P:Gram-negative-bacterium-type cell outer membrane assembly"/>
    <property type="evidence" value="ECO:0007669"/>
    <property type="project" value="InterPro"/>
</dbReference>
<evidence type="ECO:0000313" key="3">
    <source>
        <dbReference type="Proteomes" id="UP000199550"/>
    </source>
</evidence>
<dbReference type="GO" id="GO:0019867">
    <property type="term" value="C:outer membrane"/>
    <property type="evidence" value="ECO:0007669"/>
    <property type="project" value="InterPro"/>
</dbReference>
<dbReference type="OrthoDB" id="7629596at2"/>
<dbReference type="AlphaFoldDB" id="A0A1I4DFX7"/>
<organism evidence="2 3">
    <name type="scientific">Loktanella salsilacus</name>
    <dbReference type="NCBI Taxonomy" id="195913"/>
    <lineage>
        <taxon>Bacteria</taxon>
        <taxon>Pseudomonadati</taxon>
        <taxon>Pseudomonadota</taxon>
        <taxon>Alphaproteobacteria</taxon>
        <taxon>Rhodobacterales</taxon>
        <taxon>Roseobacteraceae</taxon>
        <taxon>Loktanella</taxon>
    </lineage>
</organism>
<dbReference type="Gene3D" id="3.30.160.150">
    <property type="entry name" value="Lipoprotein like domain"/>
    <property type="match status" value="1"/>
</dbReference>
<keyword evidence="2" id="KW-0449">Lipoprotein</keyword>
<gene>
    <name evidence="2" type="ORF">SAMN04488004_10439</name>
</gene>
<evidence type="ECO:0000256" key="1">
    <source>
        <dbReference type="SAM" id="SignalP"/>
    </source>
</evidence>
<proteinExistence type="predicted"/>
<keyword evidence="1" id="KW-0732">Signal</keyword>
<name>A0A1I4DFX7_9RHOB</name>
<dbReference type="InterPro" id="IPR007485">
    <property type="entry name" value="LPS_assembly_LptE"/>
</dbReference>
<feature type="signal peptide" evidence="1">
    <location>
        <begin position="1"/>
        <end position="28"/>
    </location>
</feature>
<keyword evidence="3" id="KW-1185">Reference proteome</keyword>